<dbReference type="InterPro" id="IPR001478">
    <property type="entry name" value="PDZ"/>
</dbReference>
<dbReference type="Proteomes" id="UP000595437">
    <property type="component" value="Chromosome 5"/>
</dbReference>
<dbReference type="GO" id="GO:0007015">
    <property type="term" value="P:actin filament organization"/>
    <property type="evidence" value="ECO:0007669"/>
    <property type="project" value="TreeGrafter"/>
</dbReference>
<evidence type="ECO:0000256" key="9">
    <source>
        <dbReference type="ARBA" id="ARBA00023203"/>
    </source>
</evidence>
<dbReference type="OrthoDB" id="62701at2759"/>
<reference evidence="15" key="1">
    <citation type="submission" date="2021-01" db="EMBL/GenBank/DDBJ databases">
        <title>Caligus Genome Assembly.</title>
        <authorList>
            <person name="Gallardo-Escarate C."/>
        </authorList>
    </citation>
    <scope>NUCLEOTIDE SEQUENCE [LARGE SCALE GENOMIC DNA]</scope>
</reference>
<evidence type="ECO:0000256" key="4">
    <source>
        <dbReference type="ARBA" id="ARBA00022553"/>
    </source>
</evidence>
<dbReference type="GO" id="GO:0030425">
    <property type="term" value="C:dendrite"/>
    <property type="evidence" value="ECO:0007669"/>
    <property type="project" value="TreeGrafter"/>
</dbReference>
<accession>A0A7T8QUG6</accession>
<feature type="compositionally biased region" description="Low complexity" evidence="12">
    <location>
        <begin position="66"/>
        <end position="79"/>
    </location>
</feature>
<keyword evidence="9" id="KW-0009">Actin-binding</keyword>
<keyword evidence="6" id="KW-0524">Neurogenesis</keyword>
<evidence type="ECO:0000313" key="15">
    <source>
        <dbReference type="Proteomes" id="UP000595437"/>
    </source>
</evidence>
<name>A0A7T8QUG6_CALRO</name>
<evidence type="ECO:0000256" key="3">
    <source>
        <dbReference type="ARBA" id="ARBA00022490"/>
    </source>
</evidence>
<dbReference type="InterPro" id="IPR040645">
    <property type="entry name" value="Neurabin-1/2_PDZ"/>
</dbReference>
<feature type="non-terminal residue" evidence="14">
    <location>
        <position position="402"/>
    </location>
</feature>
<evidence type="ECO:0000256" key="6">
    <source>
        <dbReference type="ARBA" id="ARBA00022902"/>
    </source>
</evidence>
<comment type="subcellular location">
    <subcellularLocation>
        <location evidence="1">Cytoplasm</location>
        <location evidence="1">Cytoskeleton</location>
    </subcellularLocation>
    <subcellularLocation>
        <location evidence="11">Synapse</location>
    </subcellularLocation>
</comment>
<dbReference type="InterPro" id="IPR036034">
    <property type="entry name" value="PDZ_sf"/>
</dbReference>
<keyword evidence="7" id="KW-0770">Synapse</keyword>
<dbReference type="PANTHER" id="PTHR16154">
    <property type="entry name" value="NEURABIN"/>
    <property type="match status" value="1"/>
</dbReference>
<feature type="compositionally biased region" description="Acidic residues" evidence="12">
    <location>
        <begin position="54"/>
        <end position="63"/>
    </location>
</feature>
<evidence type="ECO:0000256" key="5">
    <source>
        <dbReference type="ARBA" id="ARBA00022782"/>
    </source>
</evidence>
<dbReference type="Pfam" id="PF17817">
    <property type="entry name" value="PDZ_5"/>
    <property type="match status" value="1"/>
</dbReference>
<feature type="region of interest" description="Disordered" evidence="12">
    <location>
        <begin position="21"/>
        <end position="115"/>
    </location>
</feature>
<evidence type="ECO:0000256" key="12">
    <source>
        <dbReference type="SAM" id="MobiDB-lite"/>
    </source>
</evidence>
<evidence type="ECO:0000256" key="8">
    <source>
        <dbReference type="ARBA" id="ARBA00023054"/>
    </source>
</evidence>
<dbReference type="GO" id="GO:0051015">
    <property type="term" value="F:actin filament binding"/>
    <property type="evidence" value="ECO:0007669"/>
    <property type="project" value="TreeGrafter"/>
</dbReference>
<evidence type="ECO:0000256" key="2">
    <source>
        <dbReference type="ARBA" id="ARBA00022473"/>
    </source>
</evidence>
<keyword evidence="4" id="KW-0597">Phosphoprotein</keyword>
<evidence type="ECO:0000313" key="14">
    <source>
        <dbReference type="EMBL" id="QQP55520.1"/>
    </source>
</evidence>
<gene>
    <name evidence="14" type="ORF">FKW44_008731</name>
</gene>
<dbReference type="GO" id="GO:0005737">
    <property type="term" value="C:cytoplasm"/>
    <property type="evidence" value="ECO:0007669"/>
    <property type="project" value="TreeGrafter"/>
</dbReference>
<dbReference type="GO" id="GO:0015629">
    <property type="term" value="C:actin cytoskeleton"/>
    <property type="evidence" value="ECO:0007669"/>
    <property type="project" value="TreeGrafter"/>
</dbReference>
<protein>
    <recommendedName>
        <fullName evidence="13">PDZ domain-containing protein</fullName>
    </recommendedName>
</protein>
<dbReference type="PANTHER" id="PTHR16154:SF6">
    <property type="entry name" value="SPINOPHILIN, ISOFORM J"/>
    <property type="match status" value="1"/>
</dbReference>
<dbReference type="Gene3D" id="2.30.42.10">
    <property type="match status" value="1"/>
</dbReference>
<keyword evidence="5" id="KW-0221">Differentiation</keyword>
<keyword evidence="15" id="KW-1185">Reference proteome</keyword>
<keyword evidence="2" id="KW-0217">Developmental protein</keyword>
<feature type="domain" description="PDZ" evidence="13">
    <location>
        <begin position="310"/>
        <end position="375"/>
    </location>
</feature>
<dbReference type="GO" id="GO:0031175">
    <property type="term" value="P:neuron projection development"/>
    <property type="evidence" value="ECO:0007669"/>
    <property type="project" value="TreeGrafter"/>
</dbReference>
<evidence type="ECO:0000259" key="13">
    <source>
        <dbReference type="PROSITE" id="PS50106"/>
    </source>
</evidence>
<feature type="compositionally biased region" description="Polar residues" evidence="12">
    <location>
        <begin position="93"/>
        <end position="110"/>
    </location>
</feature>
<sequence>LLPTQNGRAFAQGMIYDASLDDLKSDKILDGPNGLLEEEEEEMQKESLKPQEDSSSDFTEEDPITVVHKSPSVSSVTSSLPQIEDEEEEEVNTHISPLTETTTANGNGSSLEEEYTEELQFDATISSGHLGFKEEQEGAFRSTPIKLGMEDPKASPLEADMLLSSNLVEKRLTDDQAREVVRLLSPEEEEHSEEIFVAKAASEALDKLDNLRRHHRLKSLRRRRALSLSRTPPLRSTLMNARGSTTWTTGTTGSNRWNRPFLGPGRICCLLQAPGRLNFSKAPIRQFSTHSIDDYDRRNEDIDPVAASAEYELEKRGPEGLGLSIIGMGVGADTGLEKLGVFVKTVTQGGPAMGQIKVNDLIIEAYASSVLQNTSGVIRFLIGRDKDPEIAKWHNSSGNHYR</sequence>
<evidence type="ECO:0000256" key="7">
    <source>
        <dbReference type="ARBA" id="ARBA00023018"/>
    </source>
</evidence>
<dbReference type="InterPro" id="IPR043446">
    <property type="entry name" value="Neurabin-like"/>
</dbReference>
<evidence type="ECO:0000256" key="1">
    <source>
        <dbReference type="ARBA" id="ARBA00004245"/>
    </source>
</evidence>
<keyword evidence="10" id="KW-0206">Cytoskeleton</keyword>
<evidence type="ECO:0000256" key="11">
    <source>
        <dbReference type="ARBA" id="ARBA00034103"/>
    </source>
</evidence>
<dbReference type="SUPFAM" id="SSF50156">
    <property type="entry name" value="PDZ domain-like"/>
    <property type="match status" value="1"/>
</dbReference>
<proteinExistence type="predicted"/>
<dbReference type="GO" id="GO:0019722">
    <property type="term" value="P:calcium-mediated signaling"/>
    <property type="evidence" value="ECO:0007669"/>
    <property type="project" value="TreeGrafter"/>
</dbReference>
<evidence type="ECO:0000256" key="10">
    <source>
        <dbReference type="ARBA" id="ARBA00023212"/>
    </source>
</evidence>
<dbReference type="GO" id="GO:0014069">
    <property type="term" value="C:postsynaptic density"/>
    <property type="evidence" value="ECO:0007669"/>
    <property type="project" value="TreeGrafter"/>
</dbReference>
<organism evidence="14 15">
    <name type="scientific">Caligus rogercresseyi</name>
    <name type="common">Sea louse</name>
    <dbReference type="NCBI Taxonomy" id="217165"/>
    <lineage>
        <taxon>Eukaryota</taxon>
        <taxon>Metazoa</taxon>
        <taxon>Ecdysozoa</taxon>
        <taxon>Arthropoda</taxon>
        <taxon>Crustacea</taxon>
        <taxon>Multicrustacea</taxon>
        <taxon>Hexanauplia</taxon>
        <taxon>Copepoda</taxon>
        <taxon>Siphonostomatoida</taxon>
        <taxon>Caligidae</taxon>
        <taxon>Caligus</taxon>
    </lineage>
</organism>
<keyword evidence="3" id="KW-0963">Cytoplasm</keyword>
<dbReference type="PROSITE" id="PS50106">
    <property type="entry name" value="PDZ"/>
    <property type="match status" value="1"/>
</dbReference>
<dbReference type="EMBL" id="CP045894">
    <property type="protein sequence ID" value="QQP55520.1"/>
    <property type="molecule type" value="Genomic_DNA"/>
</dbReference>
<keyword evidence="8" id="KW-0175">Coiled coil</keyword>
<dbReference type="AlphaFoldDB" id="A0A7T8QUG6"/>